<organism evidence="1 3">
    <name type="scientific">Saguinus oedipus</name>
    <name type="common">Cotton-top tamarin</name>
    <name type="synonym">Oedipomidas oedipus</name>
    <dbReference type="NCBI Taxonomy" id="9490"/>
    <lineage>
        <taxon>Eukaryota</taxon>
        <taxon>Metazoa</taxon>
        <taxon>Chordata</taxon>
        <taxon>Craniata</taxon>
        <taxon>Vertebrata</taxon>
        <taxon>Euteleostomi</taxon>
        <taxon>Mammalia</taxon>
        <taxon>Eutheria</taxon>
        <taxon>Euarchontoglires</taxon>
        <taxon>Primates</taxon>
        <taxon>Haplorrhini</taxon>
        <taxon>Platyrrhini</taxon>
        <taxon>Cebidae</taxon>
        <taxon>Callitrichinae</taxon>
        <taxon>Saguinus</taxon>
    </lineage>
</organism>
<name>A0ABQ9URU4_SAGOE</name>
<evidence type="ECO:0000313" key="1">
    <source>
        <dbReference type="EMBL" id="KAK2099797.1"/>
    </source>
</evidence>
<reference evidence="1 3" key="1">
    <citation type="submission" date="2023-05" db="EMBL/GenBank/DDBJ databases">
        <title>B98-5 Cell Line De Novo Hybrid Assembly: An Optical Mapping Approach.</title>
        <authorList>
            <person name="Kananen K."/>
            <person name="Auerbach J.A."/>
            <person name="Kautto E."/>
            <person name="Blachly J.S."/>
        </authorList>
    </citation>
    <scope>NUCLEOTIDE SEQUENCE [LARGE SCALE GENOMIC DNA]</scope>
    <source>
        <strain evidence="1">B95-8</strain>
        <tissue evidence="1">Cell line</tissue>
    </source>
</reference>
<evidence type="ECO:0000313" key="2">
    <source>
        <dbReference type="EMBL" id="KAK2099798.1"/>
    </source>
</evidence>
<evidence type="ECO:0000313" key="3">
    <source>
        <dbReference type="Proteomes" id="UP001266305"/>
    </source>
</evidence>
<dbReference type="EMBL" id="JASSZA010000010">
    <property type="protein sequence ID" value="KAK2099798.1"/>
    <property type="molecule type" value="Genomic_DNA"/>
</dbReference>
<comment type="caution">
    <text evidence="1">The sequence shown here is derived from an EMBL/GenBank/DDBJ whole genome shotgun (WGS) entry which is preliminary data.</text>
</comment>
<dbReference type="Proteomes" id="UP001266305">
    <property type="component" value="Unassembled WGS sequence"/>
</dbReference>
<sequence>MSLLDLFFPPSGFPILHPWVNKALVLFPRDVTSHQSCCHYGKQNLVPGEGDRAMYTSSPAMLITPRSRPRAHTSHWQPLQETPEPMCAGGVDPLLISVASWLLFSVTTTSLPQPSLAYRKETGLDERA</sequence>
<protein>
    <submittedName>
        <fullName evidence="1">Uncharacterized protein</fullName>
    </submittedName>
</protein>
<keyword evidence="3" id="KW-1185">Reference proteome</keyword>
<gene>
    <name evidence="1" type="ORF">P7K49_021145</name>
    <name evidence="2" type="ORF">P7K49_021146</name>
</gene>
<accession>A0ABQ9URU4</accession>
<proteinExistence type="predicted"/>
<dbReference type="EMBL" id="JASSZA010000010">
    <property type="protein sequence ID" value="KAK2099797.1"/>
    <property type="molecule type" value="Genomic_DNA"/>
</dbReference>